<dbReference type="VEuPathDB" id="CryptoDB:Vbra_13844"/>
<keyword evidence="1" id="KW-0472">Membrane</keyword>
<keyword evidence="1" id="KW-1133">Transmembrane helix</keyword>
<accession>A0A0G4EXP1</accession>
<dbReference type="InParanoid" id="A0A0G4EXP1"/>
<sequence>MSSLLEPSVSVRFASSALSRFGYLARCAHVIEQTAGWPMMATLIKAASACGQAGQMPLVLSAEWLAGVLPDKASFHRLPIAMAVYKTLGHPLAEGLRLTEFYHKKEILVARVLLAASYIVFLIVFLLFLGAIGYICVMLMIPLTFRIRDLLQEENQLGDEVLVCRCLIDTIPISASSRHYRIGERTFRVIGQREESCCGEWRYSESDPPVNSKGRIYRSFSALALDALMEVASFSHRTVVEAEVGRSHVGYQRFVCDPLTSGQLDSSVIDWRAAEVGTVRMVVLLVGGLSVVASVSLCGGRVMIKTTEREAVGGSSVDERFPLTMAAVRQLLMRFGLEDNTVGPLQP</sequence>
<name>A0A0G4EXP1_VITBC</name>
<reference evidence="2 3" key="1">
    <citation type="submission" date="2014-11" db="EMBL/GenBank/DDBJ databases">
        <authorList>
            <person name="Zhu J."/>
            <person name="Qi W."/>
            <person name="Song R."/>
        </authorList>
    </citation>
    <scope>NUCLEOTIDE SEQUENCE [LARGE SCALE GENOMIC DNA]</scope>
</reference>
<proteinExistence type="predicted"/>
<feature type="transmembrane region" description="Helical" evidence="1">
    <location>
        <begin position="281"/>
        <end position="299"/>
    </location>
</feature>
<organism evidence="2 3">
    <name type="scientific">Vitrella brassicaformis (strain CCMP3155)</name>
    <dbReference type="NCBI Taxonomy" id="1169540"/>
    <lineage>
        <taxon>Eukaryota</taxon>
        <taxon>Sar</taxon>
        <taxon>Alveolata</taxon>
        <taxon>Colpodellida</taxon>
        <taxon>Vitrellaceae</taxon>
        <taxon>Vitrella</taxon>
    </lineage>
</organism>
<protein>
    <submittedName>
        <fullName evidence="2">Uncharacterized protein</fullName>
    </submittedName>
</protein>
<dbReference type="EMBL" id="CDMY01000339">
    <property type="protein sequence ID" value="CEM03379.1"/>
    <property type="molecule type" value="Genomic_DNA"/>
</dbReference>
<keyword evidence="3" id="KW-1185">Reference proteome</keyword>
<dbReference type="AlphaFoldDB" id="A0A0G4EXP1"/>
<dbReference type="PhylomeDB" id="A0A0G4EXP1"/>
<evidence type="ECO:0000313" key="3">
    <source>
        <dbReference type="Proteomes" id="UP000041254"/>
    </source>
</evidence>
<keyword evidence="1" id="KW-0812">Transmembrane</keyword>
<dbReference type="Proteomes" id="UP000041254">
    <property type="component" value="Unassembled WGS sequence"/>
</dbReference>
<evidence type="ECO:0000256" key="1">
    <source>
        <dbReference type="SAM" id="Phobius"/>
    </source>
</evidence>
<evidence type="ECO:0000313" key="2">
    <source>
        <dbReference type="EMBL" id="CEM03379.1"/>
    </source>
</evidence>
<feature type="transmembrane region" description="Helical" evidence="1">
    <location>
        <begin position="112"/>
        <end position="141"/>
    </location>
</feature>
<gene>
    <name evidence="2" type="ORF">Vbra_13844</name>
</gene>